<comment type="caution">
    <text evidence="1">The sequence shown here is derived from an EMBL/GenBank/DDBJ whole genome shotgun (WGS) entry which is preliminary data.</text>
</comment>
<dbReference type="HOGENOM" id="CLU_1026465_0_0_7"/>
<reference evidence="1 2" key="1">
    <citation type="journal article" date="2012" name="Proc. Natl. Acad. Sci. U.S.A.">
        <title>Genome and physiology of a model Epsilonproteobacterium responsible for sulfide detoxification in marine oxygen depletion zones.</title>
        <authorList>
            <person name="Grote J."/>
            <person name="Schott T."/>
            <person name="Bruckner C.G."/>
            <person name="Glockner F.O."/>
            <person name="Jost G."/>
            <person name="Teeling H."/>
            <person name="Labrenz M."/>
            <person name="Jurgens K."/>
        </authorList>
    </citation>
    <scope>NUCLEOTIDE SEQUENCE [LARGE SCALE GENOMIC DNA]</scope>
    <source>
        <strain evidence="1 2">GD1</strain>
    </source>
</reference>
<evidence type="ECO:0008006" key="3">
    <source>
        <dbReference type="Google" id="ProtNLM"/>
    </source>
</evidence>
<accession>H1FS22</accession>
<evidence type="ECO:0000313" key="2">
    <source>
        <dbReference type="Proteomes" id="UP000006431"/>
    </source>
</evidence>
<dbReference type="AlphaFoldDB" id="B6BK12"/>
<dbReference type="eggNOG" id="ENOG50319QH">
    <property type="taxonomic scope" value="Bacteria"/>
</dbReference>
<dbReference type="EMBL" id="AFRZ01000001">
    <property type="protein sequence ID" value="EHP31102.1"/>
    <property type="molecule type" value="Genomic_DNA"/>
</dbReference>
<dbReference type="Proteomes" id="UP000006431">
    <property type="component" value="Unassembled WGS sequence"/>
</dbReference>
<dbReference type="PATRIC" id="fig|929558.5.peg.2569"/>
<protein>
    <recommendedName>
        <fullName evidence="3">Outer membrane protein beta-barrel domain-containing protein</fullName>
    </recommendedName>
</protein>
<dbReference type="STRING" id="929558.SMGD1_2580"/>
<accession>B6BK12</accession>
<evidence type="ECO:0000313" key="1">
    <source>
        <dbReference type="EMBL" id="EHP31102.1"/>
    </source>
</evidence>
<dbReference type="RefSeq" id="WP_008337411.1">
    <property type="nucleotide sequence ID" value="NZ_AFRZ01000001.1"/>
</dbReference>
<keyword evidence="2" id="KW-1185">Reference proteome</keyword>
<sequence length="271" mass="30496">MKINKSNTKIILYIGLLLSFTISNISAKESYMTASVAMVGMSMDYREYNKAGAILDSEESPYTDITGAEMSFGYVFDKDISAYSYIKLNLLLLSGETKYVGSYLGSGQPYGSVVSKTQNTILDTDVSFVHTNILKNNFEFSYGFGLGYREWERALSASQIEVYKWYYLKPIVGVSVMVSDRVKVGANIEYQHGFDTIMTSSNPKLDFTLGGANIWELSVPISYVYNKNMDIFFEATFSKQTIIESNVNSGYYEPDSTAYNNYLKFGVAFKF</sequence>
<name>B6BK12_SULGG</name>
<organism evidence="1 2">
    <name type="scientific">Sulfurimonas gotlandica (strain DSM 19862 / JCM 16533 / GD1)</name>
    <dbReference type="NCBI Taxonomy" id="929558"/>
    <lineage>
        <taxon>Bacteria</taxon>
        <taxon>Pseudomonadati</taxon>
        <taxon>Campylobacterota</taxon>
        <taxon>Epsilonproteobacteria</taxon>
        <taxon>Campylobacterales</taxon>
        <taxon>Sulfurimonadaceae</taxon>
        <taxon>Sulfurimonas</taxon>
    </lineage>
</organism>
<gene>
    <name evidence="1" type="ORF">SMGD1_2580</name>
</gene>
<dbReference type="OrthoDB" id="5333688at2"/>
<proteinExistence type="predicted"/>